<keyword evidence="5" id="KW-0479">Metal-binding</keyword>
<dbReference type="GeneID" id="28724682"/>
<name>A0A109UZV2_9SACH</name>
<evidence type="ECO:0000313" key="11">
    <source>
        <dbReference type="Proteomes" id="UP000243052"/>
    </source>
</evidence>
<evidence type="ECO:0000256" key="2">
    <source>
        <dbReference type="ARBA" id="ARBA00009747"/>
    </source>
</evidence>
<dbReference type="STRING" id="45286.A0A109UZV2"/>
<dbReference type="GO" id="GO:0005524">
    <property type="term" value="F:ATP binding"/>
    <property type="evidence" value="ECO:0007669"/>
    <property type="project" value="UniProtKB-KW"/>
</dbReference>
<protein>
    <recommendedName>
        <fullName evidence="9">Selenoprotein O</fullName>
    </recommendedName>
</protein>
<organism evidence="10 11">
    <name type="scientific">Eremothecium sinecaudum</name>
    <dbReference type="NCBI Taxonomy" id="45286"/>
    <lineage>
        <taxon>Eukaryota</taxon>
        <taxon>Fungi</taxon>
        <taxon>Dikarya</taxon>
        <taxon>Ascomycota</taxon>
        <taxon>Saccharomycotina</taxon>
        <taxon>Saccharomycetes</taxon>
        <taxon>Saccharomycetales</taxon>
        <taxon>Saccharomycetaceae</taxon>
        <taxon>Eremothecium</taxon>
    </lineage>
</organism>
<dbReference type="PANTHER" id="PTHR32057">
    <property type="entry name" value="PROTEIN ADENYLYLTRANSFERASE SELO, MITOCHONDRIAL"/>
    <property type="match status" value="1"/>
</dbReference>
<dbReference type="HAMAP" id="MF_00692">
    <property type="entry name" value="SelO"/>
    <property type="match status" value="1"/>
</dbReference>
<dbReference type="InterPro" id="IPR003846">
    <property type="entry name" value="SelO"/>
</dbReference>
<keyword evidence="8" id="KW-0460">Magnesium</keyword>
<evidence type="ECO:0000256" key="7">
    <source>
        <dbReference type="ARBA" id="ARBA00022840"/>
    </source>
</evidence>
<dbReference type="GO" id="GO:0005739">
    <property type="term" value="C:mitochondrion"/>
    <property type="evidence" value="ECO:0007669"/>
    <property type="project" value="TreeGrafter"/>
</dbReference>
<keyword evidence="6" id="KW-0547">Nucleotide-binding</keyword>
<keyword evidence="4" id="KW-0548">Nucleotidyltransferase</keyword>
<accession>A0A109UZV2</accession>
<keyword evidence="7" id="KW-0067">ATP-binding</keyword>
<comment type="cofactor">
    <cofactor evidence="1">
        <name>Mg(2+)</name>
        <dbReference type="ChEBI" id="CHEBI:18420"/>
    </cofactor>
</comment>
<dbReference type="PANTHER" id="PTHR32057:SF14">
    <property type="entry name" value="PROTEIN ADENYLYLTRANSFERASE SELO, MITOCHONDRIAL"/>
    <property type="match status" value="1"/>
</dbReference>
<sequence>MASRRGLMQALKESGTSKVVRYLAADQTVPSVEKAVLVYGSEVPKARSSFNVPRVVKCGNRCAHFAFTVPEKRENYRVLMQSDRALEELALCRDDELKEYCQGSKLYVDEERQIFPYALAYAGFQFGQFAGQLGDGRVANLFDIKDRNGNYQTLQIKGSGLTPFSRFADGKAILSASIREYVISETLNAVGIPSTRAVQLTLLPGTKARRTIYEPCASVTRFSPSWIRIGNFDLFRWRGDDNGMLRLADFCINEVFDGGRMFPKELPIDAFVEDLFPDPEEKNQAPVEPTSNHSEGLNGSSTVYEHFYRHVVNLNAECVAYWQAYGFCNGVLNTDNVSIMGLSMDFGPFAFMDKFKPNYTPNHDDIERRYAYANQPQVMWWNLTKLGEALILLLGAGSKHIEAIKALKSRAELTDSVVEDISARASAVIRNAGNEFKFRFTLKYVELMAKRLGIEMEFPEMKTENLDIITEKASDFIERVLKPFLSILQETEVDYNNSFVSLQNYKGPFVDEANGIEGLDEEFVAIFFNEKQRESLKNNKRIGVDDGGESVKLFETLESLKKWTLVYYTLVQDYSARLDIQRAVNPLFLPRNYIFDEVIDKLSDQREAISDPNSELDISALEKLFHISTNPYEASLWPQVLEDSTIERWTEGTTNMNDGDCMTQCGCSS</sequence>
<evidence type="ECO:0000256" key="5">
    <source>
        <dbReference type="ARBA" id="ARBA00022723"/>
    </source>
</evidence>
<evidence type="ECO:0000256" key="1">
    <source>
        <dbReference type="ARBA" id="ARBA00001946"/>
    </source>
</evidence>
<keyword evidence="3" id="KW-0808">Transferase</keyword>
<dbReference type="AlphaFoldDB" id="A0A109UZV2"/>
<keyword evidence="11" id="KW-1185">Reference proteome</keyword>
<dbReference type="GO" id="GO:0046872">
    <property type="term" value="F:metal ion binding"/>
    <property type="evidence" value="ECO:0007669"/>
    <property type="project" value="UniProtKB-KW"/>
</dbReference>
<evidence type="ECO:0000256" key="8">
    <source>
        <dbReference type="ARBA" id="ARBA00022842"/>
    </source>
</evidence>
<evidence type="ECO:0000256" key="6">
    <source>
        <dbReference type="ARBA" id="ARBA00022741"/>
    </source>
</evidence>
<evidence type="ECO:0000313" key="10">
    <source>
        <dbReference type="EMBL" id="AMD21393.1"/>
    </source>
</evidence>
<gene>
    <name evidence="10" type="ORF">AW171_hschr53343</name>
</gene>
<dbReference type="Pfam" id="PF02696">
    <property type="entry name" value="SelO"/>
    <property type="match status" value="1"/>
</dbReference>
<reference evidence="10 11" key="1">
    <citation type="submission" date="2016-01" db="EMBL/GenBank/DDBJ databases">
        <title>Genome sequence of the yeast Holleya sinecauda.</title>
        <authorList>
            <person name="Dietrich F.S."/>
        </authorList>
    </citation>
    <scope>NUCLEOTIDE SEQUENCE [LARGE SCALE GENOMIC DNA]</scope>
    <source>
        <strain evidence="10 11">ATCC 58844</strain>
    </source>
</reference>
<dbReference type="Proteomes" id="UP000243052">
    <property type="component" value="Chromosome v"/>
</dbReference>
<evidence type="ECO:0000256" key="4">
    <source>
        <dbReference type="ARBA" id="ARBA00022695"/>
    </source>
</evidence>
<comment type="similarity">
    <text evidence="2">Belongs to the SELO family.</text>
</comment>
<proteinExistence type="inferred from homology"/>
<dbReference type="EMBL" id="CP014245">
    <property type="protein sequence ID" value="AMD21393.1"/>
    <property type="molecule type" value="Genomic_DNA"/>
</dbReference>
<dbReference type="RefSeq" id="XP_017988389.1">
    <property type="nucleotide sequence ID" value="XM_018132900.1"/>
</dbReference>
<evidence type="ECO:0000256" key="3">
    <source>
        <dbReference type="ARBA" id="ARBA00022679"/>
    </source>
</evidence>
<dbReference type="OrthoDB" id="10254721at2759"/>
<dbReference type="GO" id="GO:0070733">
    <property type="term" value="F:AMPylase activity"/>
    <property type="evidence" value="ECO:0007669"/>
    <property type="project" value="TreeGrafter"/>
</dbReference>
<evidence type="ECO:0000256" key="9">
    <source>
        <dbReference type="ARBA" id="ARBA00031547"/>
    </source>
</evidence>